<dbReference type="SUPFAM" id="SSF55811">
    <property type="entry name" value="Nudix"/>
    <property type="match status" value="1"/>
</dbReference>
<evidence type="ECO:0000256" key="6">
    <source>
        <dbReference type="ARBA" id="ARBA00023211"/>
    </source>
</evidence>
<evidence type="ECO:0000256" key="2">
    <source>
        <dbReference type="ARBA" id="ARBA00001946"/>
    </source>
</evidence>
<dbReference type="EMBL" id="JAVDRF010000010">
    <property type="protein sequence ID" value="MDR6538352.1"/>
    <property type="molecule type" value="Genomic_DNA"/>
</dbReference>
<evidence type="ECO:0000256" key="5">
    <source>
        <dbReference type="ARBA" id="ARBA00022842"/>
    </source>
</evidence>
<reference evidence="8 9" key="1">
    <citation type="submission" date="2023-07" db="EMBL/GenBank/DDBJ databases">
        <title>Sorghum-associated microbial communities from plants grown in Nebraska, USA.</title>
        <authorList>
            <person name="Schachtman D."/>
        </authorList>
    </citation>
    <scope>NUCLEOTIDE SEQUENCE [LARGE SCALE GENOMIC DNA]</scope>
    <source>
        <strain evidence="8 9">DS1781</strain>
    </source>
</reference>
<comment type="caution">
    <text evidence="8">The sequence shown here is derived from an EMBL/GenBank/DDBJ whole genome shotgun (WGS) entry which is preliminary data.</text>
</comment>
<dbReference type="PANTHER" id="PTHR12318:SF0">
    <property type="entry name" value="ACYL-COENZYME A DIPHOSPHATASE NUDT19"/>
    <property type="match status" value="1"/>
</dbReference>
<keyword evidence="9" id="KW-1185">Reference proteome</keyword>
<comment type="cofactor">
    <cofactor evidence="1">
        <name>Mn(2+)</name>
        <dbReference type="ChEBI" id="CHEBI:29035"/>
    </cofactor>
</comment>
<keyword evidence="4" id="KW-0378">Hydrolase</keyword>
<dbReference type="CDD" id="cd18870">
    <property type="entry name" value="NUDIX_AcylCoAdiphos_Nudt19"/>
    <property type="match status" value="1"/>
</dbReference>
<comment type="cofactor">
    <cofactor evidence="2">
        <name>Mg(2+)</name>
        <dbReference type="ChEBI" id="CHEBI:18420"/>
    </cofactor>
</comment>
<dbReference type="Gene3D" id="3.90.79.10">
    <property type="entry name" value="Nucleoside Triphosphate Pyrophosphohydrolase"/>
    <property type="match status" value="1"/>
</dbReference>
<name>A0ABU1NIS1_9BURK</name>
<evidence type="ECO:0000313" key="8">
    <source>
        <dbReference type="EMBL" id="MDR6538352.1"/>
    </source>
</evidence>
<accession>A0ABU1NIS1</accession>
<keyword evidence="3" id="KW-0479">Metal-binding</keyword>
<protein>
    <submittedName>
        <fullName evidence="8">8-oxo-dGTP pyrophosphatase MutT (NUDIX family)</fullName>
    </submittedName>
</protein>
<dbReference type="InterPro" id="IPR039121">
    <property type="entry name" value="NUDT19"/>
</dbReference>
<evidence type="ECO:0000256" key="4">
    <source>
        <dbReference type="ARBA" id="ARBA00022801"/>
    </source>
</evidence>
<dbReference type="PANTHER" id="PTHR12318">
    <property type="entry name" value="TESTOSTERONE-REGULATED PROTEIN RP2"/>
    <property type="match status" value="1"/>
</dbReference>
<sequence>MNPPVTETPIPIRPAATVLICRDGGAGPEVLMIQRHALSDVHGGSYVFPGGKVDAADAQLDVLAHLDEAPERLHARLGDPDIDAVTAAAIHVAAVREVFEECGLLLAEGVDGPGAEQAAALCAAGLSFNDMLGRLGRRLATGAMRPWSRWITPPQALHSPGKRFDTRFFIARAPVGQEARHDAHEAVLSAWLRPRAALERYWEGEIALAAPQVMSLAHLARHASVDAMMAEAEGRVPSVVRPLTFEIDGHRATAYPGDALHPERVRVMPGPLRLVLRGRRLEPPGGFDDLLR</sequence>
<proteinExistence type="predicted"/>
<feature type="domain" description="Nudix hydrolase" evidence="7">
    <location>
        <begin position="11"/>
        <end position="214"/>
    </location>
</feature>
<keyword evidence="5" id="KW-0460">Magnesium</keyword>
<evidence type="ECO:0000256" key="1">
    <source>
        <dbReference type="ARBA" id="ARBA00001936"/>
    </source>
</evidence>
<evidence type="ECO:0000259" key="7">
    <source>
        <dbReference type="PROSITE" id="PS51462"/>
    </source>
</evidence>
<gene>
    <name evidence="8" type="ORF">J2739_004141</name>
</gene>
<dbReference type="PROSITE" id="PS51462">
    <property type="entry name" value="NUDIX"/>
    <property type="match status" value="1"/>
</dbReference>
<dbReference type="InterPro" id="IPR015797">
    <property type="entry name" value="NUDIX_hydrolase-like_dom_sf"/>
</dbReference>
<dbReference type="Proteomes" id="UP001184230">
    <property type="component" value="Unassembled WGS sequence"/>
</dbReference>
<evidence type="ECO:0000313" key="9">
    <source>
        <dbReference type="Proteomes" id="UP001184230"/>
    </source>
</evidence>
<dbReference type="RefSeq" id="WP_309905058.1">
    <property type="nucleotide sequence ID" value="NZ_JAVDRF010000010.1"/>
</dbReference>
<keyword evidence="6" id="KW-0464">Manganese</keyword>
<dbReference type="InterPro" id="IPR000086">
    <property type="entry name" value="NUDIX_hydrolase_dom"/>
</dbReference>
<evidence type="ECO:0000256" key="3">
    <source>
        <dbReference type="ARBA" id="ARBA00022723"/>
    </source>
</evidence>
<organism evidence="8 9">
    <name type="scientific">Variovorax soli</name>
    <dbReference type="NCBI Taxonomy" id="376815"/>
    <lineage>
        <taxon>Bacteria</taxon>
        <taxon>Pseudomonadati</taxon>
        <taxon>Pseudomonadota</taxon>
        <taxon>Betaproteobacteria</taxon>
        <taxon>Burkholderiales</taxon>
        <taxon>Comamonadaceae</taxon>
        <taxon>Variovorax</taxon>
    </lineage>
</organism>